<comment type="caution">
    <text evidence="1">The sequence shown here is derived from an EMBL/GenBank/DDBJ whole genome shotgun (WGS) entry which is preliminary data.</text>
</comment>
<reference evidence="1 2" key="1">
    <citation type="journal article" date="2015" name="Genome Announc.">
        <title>Expanding the biotechnology potential of lactobacilli through comparative genomics of 213 strains and associated genera.</title>
        <authorList>
            <person name="Sun Z."/>
            <person name="Harris H.M."/>
            <person name="McCann A."/>
            <person name="Guo C."/>
            <person name="Argimon S."/>
            <person name="Zhang W."/>
            <person name="Yang X."/>
            <person name="Jeffery I.B."/>
            <person name="Cooney J.C."/>
            <person name="Kagawa T.F."/>
            <person name="Liu W."/>
            <person name="Song Y."/>
            <person name="Salvetti E."/>
            <person name="Wrobel A."/>
            <person name="Rasinkangas P."/>
            <person name="Parkhill J."/>
            <person name="Rea M.C."/>
            <person name="O'Sullivan O."/>
            <person name="Ritari J."/>
            <person name="Douillard F.P."/>
            <person name="Paul Ross R."/>
            <person name="Yang R."/>
            <person name="Briner A.E."/>
            <person name="Felis G.E."/>
            <person name="de Vos W.M."/>
            <person name="Barrangou R."/>
            <person name="Klaenhammer T.R."/>
            <person name="Caufield P.W."/>
            <person name="Cui Y."/>
            <person name="Zhang H."/>
            <person name="O'Toole P.W."/>
        </authorList>
    </citation>
    <scope>NUCLEOTIDE SEQUENCE [LARGE SCALE GENOMIC DNA]</scope>
    <source>
        <strain evidence="1 2">DSM 16982</strain>
    </source>
</reference>
<name>A0A0R1WIG7_9LACO</name>
<dbReference type="PATRIC" id="fig|1423774.3.peg.1245"/>
<dbReference type="EMBL" id="AZFV01000022">
    <property type="protein sequence ID" value="KRM15483.1"/>
    <property type="molecule type" value="Genomic_DNA"/>
</dbReference>
<sequence>MSKLGELTIMTDLELGFQHALQNQKLIHGVLKRIHIFVTRSDYDDYFQEATILYAQAYVKYCQNEDDLSKFNRYVFQKLKWRLTDMLRQEKRYHDIHSLEEFDFQRVPEELILADLEFVNIAELSEMEKIILQEHFIEEQSLVILAERYNHTSRGLRYCRNRLLQKLRHMSVR</sequence>
<keyword evidence="2" id="KW-1185">Reference proteome</keyword>
<dbReference type="STRING" id="1423774.FD31_GL001198"/>
<accession>A0A0R1WIG7</accession>
<evidence type="ECO:0000313" key="1">
    <source>
        <dbReference type="EMBL" id="KRM15483.1"/>
    </source>
</evidence>
<protein>
    <submittedName>
        <fullName evidence="1">RNA polymerase sigma factor</fullName>
    </submittedName>
</protein>
<dbReference type="SUPFAM" id="SSF88659">
    <property type="entry name" value="Sigma3 and sigma4 domains of RNA polymerase sigma factors"/>
    <property type="match status" value="1"/>
</dbReference>
<organism evidence="1 2">
    <name type="scientific">Companilactobacillus nantensis DSM 16982</name>
    <dbReference type="NCBI Taxonomy" id="1423774"/>
    <lineage>
        <taxon>Bacteria</taxon>
        <taxon>Bacillati</taxon>
        <taxon>Bacillota</taxon>
        <taxon>Bacilli</taxon>
        <taxon>Lactobacillales</taxon>
        <taxon>Lactobacillaceae</taxon>
        <taxon>Companilactobacillus</taxon>
    </lineage>
</organism>
<proteinExistence type="predicted"/>
<dbReference type="InterPro" id="IPR013324">
    <property type="entry name" value="RNA_pol_sigma_r3/r4-like"/>
</dbReference>
<dbReference type="Proteomes" id="UP000051302">
    <property type="component" value="Unassembled WGS sequence"/>
</dbReference>
<gene>
    <name evidence="1" type="ORF">FD31_GL001198</name>
</gene>
<evidence type="ECO:0000313" key="2">
    <source>
        <dbReference type="Proteomes" id="UP000051302"/>
    </source>
</evidence>
<dbReference type="AlphaFoldDB" id="A0A0R1WIG7"/>